<sequence>MLMSKLVNREEIARRVAITGGYTKGEMEEVIKTIEDVIEEAIENGETVKFGKLYKLFLHDLPYKKCWDNLNQRYVIREPKKVPKFELLSRLKKIEIPIKKENADE</sequence>
<keyword evidence="2" id="KW-1185">Reference proteome</keyword>
<accession>S5Y6M6</accession>
<dbReference type="SUPFAM" id="SSF47729">
    <property type="entry name" value="IHF-like DNA-binding proteins"/>
    <property type="match status" value="1"/>
</dbReference>
<dbReference type="GO" id="GO:0030527">
    <property type="term" value="F:structural constituent of chromatin"/>
    <property type="evidence" value="ECO:0007669"/>
    <property type="project" value="InterPro"/>
</dbReference>
<protein>
    <submittedName>
        <fullName evidence="1">DNA binding protein</fullName>
    </submittedName>
</protein>
<dbReference type="RefSeq" id="YP_008430925.1">
    <property type="nucleotide sequence ID" value="NC_022088.2"/>
</dbReference>
<name>S5Y6M6_9CAUD</name>
<dbReference type="KEGG" id="vg:16575396"/>
<organism evidence="1 2">
    <name type="scientific">Bacillus phage Troll</name>
    <dbReference type="NCBI Taxonomy" id="1382932"/>
    <lineage>
        <taxon>Viruses</taxon>
        <taxon>Duplodnaviria</taxon>
        <taxon>Heunggongvirae</taxon>
        <taxon>Uroviricota</taxon>
        <taxon>Caudoviricetes</taxon>
        <taxon>Herelleviridae</taxon>
        <taxon>Bastillevirinae</taxon>
        <taxon>Bequatrovirus</taxon>
        <taxon>Bequatrovirus troll</taxon>
    </lineage>
</organism>
<dbReference type="InterPro" id="IPR010992">
    <property type="entry name" value="IHF-like_DNA-bd_dom_sf"/>
</dbReference>
<dbReference type="GeneID" id="16575396"/>
<dbReference type="Pfam" id="PF00216">
    <property type="entry name" value="Bac_DNA_binding"/>
    <property type="match status" value="1"/>
</dbReference>
<dbReference type="Proteomes" id="UP000015546">
    <property type="component" value="Segment"/>
</dbReference>
<proteinExistence type="predicted"/>
<reference evidence="1" key="1">
    <citation type="submission" date="2013-11" db="EMBL/GenBank/DDBJ databases">
        <authorList>
            <person name="Acha N."/>
            <person name="Ahmed A.J."/>
            <person name="Andrew J.C."/>
            <person name="Arusuraire T."/>
            <person name="Auman J.C."/>
            <person name="Badar F."/>
            <person name="Bello R."/>
            <person name="Bernabe S.M."/>
            <person name="Boateng S.K."/>
            <person name="Brawn M.S."/>
            <person name="Calos M.G."/>
            <person name="Chambers B.M."/>
            <person name="Chan S.K."/>
            <person name="Cheaves M."/>
            <person name="Cleary N.C."/>
            <person name="Czawlytko E.C."/>
            <person name="Gabriel T.W."/>
            <person name="Gao W."/>
            <person name="Gnatt I.Y."/>
            <person name="Gopala-Rao A.K."/>
            <person name="Group B.L."/>
            <person name="Haile S."/>
            <person name="Haupt C.W."/>
            <person name="Heinke M.L."/>
            <person name="Hodgson J.S."/>
            <person name="Howarth S.M."/>
            <person name="Ierardi B.R."/>
            <person name="Jacob-Sampson D.C."/>
            <person name="Jayasinghe N.S."/>
            <person name="Jiang A."/>
            <person name="Jones M."/>
            <person name="Kharel N."/>
            <person name="Kim E.H."/>
            <person name="Kim J.S."/>
            <person name="Kim J.S."/>
            <person name="Kim M."/>
            <person name="Kim T.W."/>
            <person name="Kim Y."/>
            <person name="Kirchner B.E."/>
            <person name="Ko E."/>
            <person name="Kumar A."/>
            <person name="Le D.N."/>
            <person name="Lo A."/>
            <person name="Lynott E.M."/>
            <person name="Mahmood A."/>
            <person name="Manzoor I.S."/>
            <person name="Marano G.L."/>
            <person name="Margulies Z.J."/>
            <person name="Mathew S."/>
            <person name="McClure A.L."/>
            <person name="McCollum B.J."/>
            <person name="Mckee R.C."/>
            <person name="Menisher T.W."/>
            <person name="Monroe M.K."/>
            <person name="Mosenkis E.V."/>
            <person name="Nagaradona C."/>
            <person name="Nelson V.D."/>
            <person name="Nnadi N.D."/>
            <person name="Okolo C."/>
            <person name="Opene B.A."/>
            <person name="Parmanov M."/>
            <person name="Parsons M.J."/>
            <person name="Patel D.B."/>
            <person name="Pham M."/>
            <person name="Raza S."/>
            <person name="Rein A.J."/>
            <person name="Retnakumar V."/>
            <person name="Seidman L.M."/>
            <person name="Sexton M.Jr."/>
            <person name="Shaw C.A."/>
            <person name="Sheth S.N."/>
            <person name="Shu C.W."/>
            <person name="Smith K.M."/>
            <person name="Tailor D.I."/>
            <person name="Teklu-Haile Y."/>
            <person name="Tewelde B.Z."/>
            <person name="Threatt J.C."/>
            <person name="Tong M.V."/>
            <person name="Turner K.N."/>
            <person name="Velasco R.T."/>
            <person name="Venida A.C."/>
            <person name="Walker L.M."/>
            <person name="Way M."/>
            <person name="Williams K.L."/>
            <person name="Witczak R.W."/>
            <person name="Won D."/>
            <person name="Zifa S."/>
            <person name="Zimmerman J.N."/>
            <person name="Adediran T.Y."/>
            <person name="Jeon M.-H."/>
            <person name="Shah M.R."/>
            <person name="Abete L.P."/>
            <person name="Cortes N."/>
            <person name="Nunn R."/>
            <person name="Somasundaram P."/>
            <person name="Caruso S.M."/>
            <person name="Erill I."/>
            <person name="Cresawn S.G."/>
            <person name="Russell D.A."/>
            <person name="Pope W.H."/>
            <person name="Jacobs-Sera D."/>
            <person name="Hendrix R.W."/>
            <person name="Hatfull G.F."/>
        </authorList>
    </citation>
    <scope>NUCLEOTIDE SEQUENCE [LARGE SCALE GENOMIC DNA]</scope>
</reference>
<evidence type="ECO:0000313" key="1">
    <source>
        <dbReference type="EMBL" id="AGT13422.1"/>
    </source>
</evidence>
<gene>
    <name evidence="1" type="primary">141</name>
    <name evidence="1" type="ORF">TROLL_141</name>
</gene>
<evidence type="ECO:0000313" key="2">
    <source>
        <dbReference type="Proteomes" id="UP000015546"/>
    </source>
</evidence>
<dbReference type="InterPro" id="IPR000119">
    <property type="entry name" value="Hist_DNA-bd"/>
</dbReference>
<dbReference type="EMBL" id="KF208639">
    <property type="protein sequence ID" value="AGT13422.1"/>
    <property type="molecule type" value="Genomic_DNA"/>
</dbReference>
<dbReference type="GO" id="GO:0003677">
    <property type="term" value="F:DNA binding"/>
    <property type="evidence" value="ECO:0007669"/>
    <property type="project" value="InterPro"/>
</dbReference>
<dbReference type="Gene3D" id="4.10.520.10">
    <property type="entry name" value="IHF-like DNA-binding proteins"/>
    <property type="match status" value="1"/>
</dbReference>